<reference evidence="4" key="1">
    <citation type="journal article" date="2014" name="Int. J. Syst. Evol. Microbiol.">
        <title>Complete genome sequence of Corynebacterium casei LMG S-19264T (=DSM 44701T), isolated from a smear-ripened cheese.</title>
        <authorList>
            <consortium name="US DOE Joint Genome Institute (JGI-PGF)"/>
            <person name="Walter F."/>
            <person name="Albersmeier A."/>
            <person name="Kalinowski J."/>
            <person name="Ruckert C."/>
        </authorList>
    </citation>
    <scope>NUCLEOTIDE SEQUENCE</scope>
    <source>
        <strain evidence="4">CGMCC 4.7679</strain>
    </source>
</reference>
<name>A0A8H9J464_9PSEU</name>
<feature type="chain" id="PRO_5034076092" evidence="2">
    <location>
        <begin position="23"/>
        <end position="581"/>
    </location>
</feature>
<dbReference type="InterPro" id="IPR012338">
    <property type="entry name" value="Beta-lactam/transpept-like"/>
</dbReference>
<dbReference type="Proteomes" id="UP000658656">
    <property type="component" value="Unassembled WGS sequence"/>
</dbReference>
<dbReference type="Pfam" id="PF00144">
    <property type="entry name" value="Beta-lactamase"/>
    <property type="match status" value="1"/>
</dbReference>
<dbReference type="OrthoDB" id="9809635at2"/>
<evidence type="ECO:0000313" key="4">
    <source>
        <dbReference type="EMBL" id="GHF74923.1"/>
    </source>
</evidence>
<dbReference type="EMBL" id="BNAV01000010">
    <property type="protein sequence ID" value="GHF74923.1"/>
    <property type="molecule type" value="Genomic_DNA"/>
</dbReference>
<evidence type="ECO:0000313" key="5">
    <source>
        <dbReference type="Proteomes" id="UP000658656"/>
    </source>
</evidence>
<gene>
    <name evidence="4" type="primary">ampC</name>
    <name evidence="4" type="ORF">GCM10017566_55970</name>
</gene>
<reference evidence="4" key="2">
    <citation type="submission" date="2020-09" db="EMBL/GenBank/DDBJ databases">
        <authorList>
            <person name="Sun Q."/>
            <person name="Zhou Y."/>
        </authorList>
    </citation>
    <scope>NUCLEOTIDE SEQUENCE</scope>
    <source>
        <strain evidence="4">CGMCC 4.7679</strain>
    </source>
</reference>
<feature type="domain" description="Beta-lactamase-related" evidence="3">
    <location>
        <begin position="85"/>
        <end position="409"/>
    </location>
</feature>
<organism evidence="4 5">
    <name type="scientific">Amycolatopsis bartoniae</name>
    <dbReference type="NCBI Taxonomy" id="941986"/>
    <lineage>
        <taxon>Bacteria</taxon>
        <taxon>Bacillati</taxon>
        <taxon>Actinomycetota</taxon>
        <taxon>Actinomycetes</taxon>
        <taxon>Pseudonocardiales</taxon>
        <taxon>Pseudonocardiaceae</taxon>
        <taxon>Amycolatopsis</taxon>
    </lineage>
</organism>
<dbReference type="InterPro" id="IPR050789">
    <property type="entry name" value="Diverse_Enzym_Activities"/>
</dbReference>
<dbReference type="GO" id="GO:0016787">
    <property type="term" value="F:hydrolase activity"/>
    <property type="evidence" value="ECO:0007669"/>
    <property type="project" value="UniProtKB-KW"/>
</dbReference>
<evidence type="ECO:0000256" key="2">
    <source>
        <dbReference type="SAM" id="SignalP"/>
    </source>
</evidence>
<comment type="caution">
    <text evidence="4">The sequence shown here is derived from an EMBL/GenBank/DDBJ whole genome shotgun (WGS) entry which is preliminary data.</text>
</comment>
<dbReference type="Gene3D" id="2.60.120.260">
    <property type="entry name" value="Galactose-binding domain-like"/>
    <property type="match status" value="1"/>
</dbReference>
<dbReference type="AlphaFoldDB" id="A0A8H9J464"/>
<sequence>MRVGKLVLVLLLAALTLPGASAIAEVHQPWAGRFDRPQQGFAPANTVLRKGNPGEVGLDAAPIRAAEQFLASWTQNDPATGHPHFSGAVGLLAHDGVIVDQYATGQALRYADAAGTELPADQQVPMRPDTIFDMASISKLFTSIVAMQLVEAGKVDLAAPVARYLPEFATNGKQDVTVQQLLTHTSGLDADPTPSLWQGYADIPARRKAVLDSPLVHPPGTAYLYSDINLMTLGFLVEQLTGSTLDKVVHDRITQPLGMTDTGYNPPASKLPRIAATEYETNPPRGLVRGQVHDENAWALGGVSGHAGVFSTAGDMAILAQTILNGGSYRGARILRPETVRLMLTNYNQAFPGNDHGLGFELDQMFYMGALSSPETAGHTGFTGTTLVIDPLSRSVAILLTNRVHPTRNWGSINLARETWATALARAMAVRPARGSDAWSSEIGNASTATLTTPALQPSGATRVDFDVFVDTETTDPLVLESSADGVTWQPVPLHVAGPGAPDGQVTALSGHGHRSWWRAAAQLPATGRVILRWRYTTDSSYTGRGVSVDGVRITSNNGTLLDAERRPSSLSAVGWERKSR</sequence>
<dbReference type="SUPFAM" id="SSF56601">
    <property type="entry name" value="beta-lactamase/transpeptidase-like"/>
    <property type="match status" value="1"/>
</dbReference>
<keyword evidence="5" id="KW-1185">Reference proteome</keyword>
<evidence type="ECO:0000259" key="3">
    <source>
        <dbReference type="Pfam" id="PF00144"/>
    </source>
</evidence>
<protein>
    <submittedName>
        <fullName evidence="4">Serine hydrolase</fullName>
    </submittedName>
</protein>
<dbReference type="PANTHER" id="PTHR43283:SF11">
    <property type="entry name" value="BETA-LACTAMASE-RELATED DOMAIN-CONTAINING PROTEIN"/>
    <property type="match status" value="1"/>
</dbReference>
<dbReference type="Gene3D" id="3.40.710.10">
    <property type="entry name" value="DD-peptidase/beta-lactamase superfamily"/>
    <property type="match status" value="1"/>
</dbReference>
<dbReference type="PANTHER" id="PTHR43283">
    <property type="entry name" value="BETA-LACTAMASE-RELATED"/>
    <property type="match status" value="1"/>
</dbReference>
<dbReference type="InterPro" id="IPR001466">
    <property type="entry name" value="Beta-lactam-related"/>
</dbReference>
<proteinExistence type="predicted"/>
<evidence type="ECO:0000256" key="1">
    <source>
        <dbReference type="ARBA" id="ARBA00022801"/>
    </source>
</evidence>
<keyword evidence="1 4" id="KW-0378">Hydrolase</keyword>
<accession>A0A8H9J464</accession>
<dbReference type="RefSeq" id="WP_145939301.1">
    <property type="nucleotide sequence ID" value="NZ_BNAV01000010.1"/>
</dbReference>
<feature type="signal peptide" evidence="2">
    <location>
        <begin position="1"/>
        <end position="22"/>
    </location>
</feature>
<keyword evidence="2" id="KW-0732">Signal</keyword>
<dbReference type="Pfam" id="PF20773">
    <property type="entry name" value="InhA-like_MAM"/>
    <property type="match status" value="1"/>
</dbReference>